<feature type="domain" description="Cytochrome b561" evidence="15">
    <location>
        <begin position="12"/>
        <end position="219"/>
    </location>
</feature>
<keyword evidence="6" id="KW-0479">Metal-binding</keyword>
<dbReference type="Pfam" id="PF03188">
    <property type="entry name" value="Cytochrom_B561"/>
    <property type="match status" value="1"/>
</dbReference>
<evidence type="ECO:0000256" key="13">
    <source>
        <dbReference type="SAM" id="Coils"/>
    </source>
</evidence>
<name>A0A3Q7GDT2_SOLLC</name>
<keyword evidence="18" id="KW-1185">Reference proteome</keyword>
<evidence type="ECO:0000256" key="1">
    <source>
        <dbReference type="ARBA" id="ARBA00001970"/>
    </source>
</evidence>
<evidence type="ECO:0000256" key="12">
    <source>
        <dbReference type="ARBA" id="ARBA00051575"/>
    </source>
</evidence>
<evidence type="ECO:0000313" key="18">
    <source>
        <dbReference type="Proteomes" id="UP000004994"/>
    </source>
</evidence>
<evidence type="ECO:0000256" key="9">
    <source>
        <dbReference type="ARBA" id="ARBA00023004"/>
    </source>
</evidence>
<dbReference type="PANTHER" id="PTHR33740:SF1">
    <property type="entry name" value="SLH DOMAIN PROTEIN"/>
    <property type="match status" value="1"/>
</dbReference>
<feature type="transmembrane region" description="Helical" evidence="14">
    <location>
        <begin position="284"/>
        <end position="305"/>
    </location>
</feature>
<feature type="transmembrane region" description="Helical" evidence="14">
    <location>
        <begin position="205"/>
        <end position="226"/>
    </location>
</feature>
<evidence type="ECO:0000256" key="11">
    <source>
        <dbReference type="ARBA" id="ARBA00024225"/>
    </source>
</evidence>
<dbReference type="EnsemblPlants" id="Solyc05g009940.3.1">
    <property type="protein sequence ID" value="Solyc05g009940.3.1"/>
    <property type="gene ID" value="Solyc05g009940.3"/>
</dbReference>
<keyword evidence="9" id="KW-0408">Iron</keyword>
<feature type="transmembrane region" description="Helical" evidence="14">
    <location>
        <begin position="84"/>
        <end position="102"/>
    </location>
</feature>
<evidence type="ECO:0000256" key="4">
    <source>
        <dbReference type="ARBA" id="ARBA00022617"/>
    </source>
</evidence>
<proteinExistence type="predicted"/>
<dbReference type="EC" id="7.2.1.3" evidence="11"/>
<keyword evidence="10 14" id="KW-0472">Membrane</keyword>
<comment type="cofactor">
    <cofactor evidence="1">
        <name>heme b</name>
        <dbReference type="ChEBI" id="CHEBI:60344"/>
    </cofactor>
</comment>
<dbReference type="PROSITE" id="PS50939">
    <property type="entry name" value="CYTOCHROME_B561"/>
    <property type="match status" value="1"/>
</dbReference>
<protein>
    <recommendedName>
        <fullName evidence="11">ascorbate ferrireductase (transmembrane)</fullName>
        <ecNumber evidence="11">7.2.1.3</ecNumber>
    </recommendedName>
</protein>
<evidence type="ECO:0000259" key="15">
    <source>
        <dbReference type="PROSITE" id="PS50939"/>
    </source>
</evidence>
<evidence type="ECO:0000256" key="6">
    <source>
        <dbReference type="ARBA" id="ARBA00022723"/>
    </source>
</evidence>
<dbReference type="InterPro" id="IPR001119">
    <property type="entry name" value="SLH_dom"/>
</dbReference>
<keyword evidence="13" id="KW-0175">Coiled coil</keyword>
<keyword evidence="3" id="KW-0813">Transport</keyword>
<dbReference type="PaxDb" id="4081-Solyc05g009940.2.1"/>
<dbReference type="InParanoid" id="A0A3Q7GDT2"/>
<keyword evidence="4" id="KW-0349">Heme</keyword>
<evidence type="ECO:0000256" key="14">
    <source>
        <dbReference type="SAM" id="Phobius"/>
    </source>
</evidence>
<dbReference type="Gene3D" id="1.20.120.1770">
    <property type="match status" value="1"/>
</dbReference>
<dbReference type="OMA" id="WNYPRRS"/>
<feature type="transmembrane region" description="Helical" evidence="14">
    <location>
        <begin position="50"/>
        <end position="72"/>
    </location>
</feature>
<dbReference type="Gramene" id="Solyc05g009940.3.1">
    <property type="protein sequence ID" value="Solyc05g009940.3.1"/>
    <property type="gene ID" value="Solyc05g009940.3"/>
</dbReference>
<dbReference type="FunFam" id="1.20.120.1770:FF:000001">
    <property type="entry name" value="Cytochrome b reductase 1"/>
    <property type="match status" value="1"/>
</dbReference>
<comment type="catalytic activity">
    <reaction evidence="12">
        <text>Fe(3+)(out) + L-ascorbate(in) = monodehydro-L-ascorbate radical(in) + Fe(2+)(out) + H(+)</text>
        <dbReference type="Rhea" id="RHEA:30403"/>
        <dbReference type="ChEBI" id="CHEBI:15378"/>
        <dbReference type="ChEBI" id="CHEBI:29033"/>
        <dbReference type="ChEBI" id="CHEBI:29034"/>
        <dbReference type="ChEBI" id="CHEBI:38290"/>
        <dbReference type="ChEBI" id="CHEBI:59513"/>
        <dbReference type="EC" id="7.2.1.3"/>
    </reaction>
</comment>
<feature type="transmembrane region" description="Helical" evidence="14">
    <location>
        <begin position="7"/>
        <end position="30"/>
    </location>
</feature>
<organism evidence="17">
    <name type="scientific">Solanum lycopersicum</name>
    <name type="common">Tomato</name>
    <name type="synonym">Lycopersicon esculentum</name>
    <dbReference type="NCBI Taxonomy" id="4081"/>
    <lineage>
        <taxon>Eukaryota</taxon>
        <taxon>Viridiplantae</taxon>
        <taxon>Streptophyta</taxon>
        <taxon>Embryophyta</taxon>
        <taxon>Tracheophyta</taxon>
        <taxon>Spermatophyta</taxon>
        <taxon>Magnoliopsida</taxon>
        <taxon>eudicotyledons</taxon>
        <taxon>Gunneridae</taxon>
        <taxon>Pentapetalae</taxon>
        <taxon>asterids</taxon>
        <taxon>lamiids</taxon>
        <taxon>Solanales</taxon>
        <taxon>Solanaceae</taxon>
        <taxon>Solanoideae</taxon>
        <taxon>Solaneae</taxon>
        <taxon>Solanum</taxon>
        <taxon>Solanum subgen. Lycopersicon</taxon>
    </lineage>
</organism>
<evidence type="ECO:0000313" key="17">
    <source>
        <dbReference type="EnsemblPlants" id="Solyc05g009940.3.1"/>
    </source>
</evidence>
<feature type="transmembrane region" description="Helical" evidence="14">
    <location>
        <begin position="122"/>
        <end position="142"/>
    </location>
</feature>
<dbReference type="CDD" id="cd08766">
    <property type="entry name" value="Cyt_b561_ACYB-1_like"/>
    <property type="match status" value="1"/>
</dbReference>
<dbReference type="GO" id="GO:0140571">
    <property type="term" value="F:transmembrane ascorbate ferrireductase activity"/>
    <property type="evidence" value="ECO:0007669"/>
    <property type="project" value="UniProtKB-EC"/>
</dbReference>
<dbReference type="GO" id="GO:0046872">
    <property type="term" value="F:metal ion binding"/>
    <property type="evidence" value="ECO:0007669"/>
    <property type="project" value="UniProtKB-KW"/>
</dbReference>
<reference evidence="17" key="1">
    <citation type="journal article" date="2012" name="Nature">
        <title>The tomato genome sequence provides insights into fleshy fruit evolution.</title>
        <authorList>
            <consortium name="Tomato Genome Consortium"/>
        </authorList>
    </citation>
    <scope>NUCLEOTIDE SEQUENCE [LARGE SCALE GENOMIC DNA]</scope>
    <source>
        <strain evidence="17">cv. Heinz 1706</strain>
    </source>
</reference>
<accession>A0A3Q7GDT2</accession>
<feature type="transmembrane region" description="Helical" evidence="14">
    <location>
        <begin position="154"/>
        <end position="173"/>
    </location>
</feature>
<keyword evidence="8 14" id="KW-1133">Transmembrane helix</keyword>
<evidence type="ECO:0000256" key="3">
    <source>
        <dbReference type="ARBA" id="ARBA00022448"/>
    </source>
</evidence>
<dbReference type="FunCoup" id="A0A3Q7GDT2">
    <property type="interactions" value="2288"/>
</dbReference>
<evidence type="ECO:0000256" key="7">
    <source>
        <dbReference type="ARBA" id="ARBA00022982"/>
    </source>
</evidence>
<dbReference type="GO" id="GO:0016020">
    <property type="term" value="C:membrane"/>
    <property type="evidence" value="ECO:0007669"/>
    <property type="project" value="UniProtKB-SubCell"/>
</dbReference>
<keyword evidence="7" id="KW-0249">Electron transport</keyword>
<keyword evidence="5 14" id="KW-0812">Transmembrane</keyword>
<dbReference type="PROSITE" id="PS51272">
    <property type="entry name" value="SLH"/>
    <property type="match status" value="1"/>
</dbReference>
<dbReference type="PANTHER" id="PTHR33740">
    <property type="entry name" value="GPI-ANCHORED ADHESIN-LIKE PROTEIN"/>
    <property type="match status" value="1"/>
</dbReference>
<feature type="domain" description="SLH" evidence="16">
    <location>
        <begin position="451"/>
        <end position="529"/>
    </location>
</feature>
<dbReference type="InterPro" id="IPR006593">
    <property type="entry name" value="Cyt_b561/ferric_Rdtase_TM"/>
</dbReference>
<reference evidence="17" key="2">
    <citation type="submission" date="2019-01" db="UniProtKB">
        <authorList>
            <consortium name="EnsemblPlants"/>
        </authorList>
    </citation>
    <scope>IDENTIFICATION</scope>
    <source>
        <strain evidence="17">cv. Heinz 1706</strain>
    </source>
</reference>
<dbReference type="Proteomes" id="UP000004994">
    <property type="component" value="Chromosome 5"/>
</dbReference>
<evidence type="ECO:0000256" key="5">
    <source>
        <dbReference type="ARBA" id="ARBA00022692"/>
    </source>
</evidence>
<dbReference type="SMART" id="SM00665">
    <property type="entry name" value="B561"/>
    <property type="match status" value="1"/>
</dbReference>
<evidence type="ECO:0000256" key="10">
    <source>
        <dbReference type="ARBA" id="ARBA00023136"/>
    </source>
</evidence>
<evidence type="ECO:0000256" key="8">
    <source>
        <dbReference type="ARBA" id="ARBA00022989"/>
    </source>
</evidence>
<dbReference type="AlphaFoldDB" id="A0A3Q7GDT2"/>
<evidence type="ECO:0000259" key="16">
    <source>
        <dbReference type="PROSITE" id="PS51272"/>
    </source>
</evidence>
<feature type="coiled-coil region" evidence="13">
    <location>
        <begin position="654"/>
        <end position="744"/>
    </location>
</feature>
<sequence length="774" mass="86876">MAAAHSFSLLVLARLSASIVAFLVLTWALYFKTSFYPHSSSTQEEDLIYAVLHPLLMVIGFILISGEAILVHRWLPGSRNLKKSVHLCLQGLALACGVFGIWTKFHSRDGIVTNFYSLHSWMGIICVSLFGAQWLMGFLSFWHRGEVRMTRIRILPWHVFLGLYTYGLAVATAETGLLEKLTFLQTNGAVQKRCTESMIVNGMGLSLALLSGMSCWFFFSVLSTLLDTCDVTRIPKFSLSASVSEKVAAVSWGVSDPNAIDEYNGWDFVEPPVEKKKKKGLSKFLVIGMSVSLAAGLGVASYFSLYQKGFKFQFSGPLHESHDSLASNEASNKGEDGETVDLSMGSDEISETVEGGSDFDDKNVVLETHNVSTKGVTRGVLGRITIPFAVDSTQEEALFMLKKLKIIEDDVKADELCSRREYARWLIKANTQLERSRKHRIVPSVVLSGSTIAAFDDVGVEDPDFATIQSLAEAGIIPSKLPDKKFASTPNVSEDQGVCFSPDRFLSRQDLISWKAKIEYEIMPVIDKEISRKNIAFLDVRDINSEALVELFVDLRAGEQSILRRVFGQAKRFQPDKPSTKAQAAVSLTSGRMEEYIQSELAKLEAENLSRLMTMEEIKSDLLDRGEIQRIWESNMEVERSRGLEVESAYLSSIGDLEQEKIVHENARAELLKQKAALDCQKQLLSSLKEEVDEMSEKLACEKFKHVDEQCDLSGMIHDLQVKHEALLDKKSMLEAESEALRKLRSWVEDEARRSQARAKVLEEVERRWRWEEQ</sequence>
<comment type="subcellular location">
    <subcellularLocation>
        <location evidence="2">Membrane</location>
        <topology evidence="2">Multi-pass membrane protein</topology>
    </subcellularLocation>
</comment>
<evidence type="ECO:0000256" key="2">
    <source>
        <dbReference type="ARBA" id="ARBA00004141"/>
    </source>
</evidence>